<evidence type="ECO:0000313" key="1">
    <source>
        <dbReference type="EMBL" id="GIJ64702.1"/>
    </source>
</evidence>
<protein>
    <submittedName>
        <fullName evidence="1">Uncharacterized protein</fullName>
    </submittedName>
</protein>
<accession>A0A8J3ZKM4</accession>
<dbReference type="Proteomes" id="UP000612585">
    <property type="component" value="Unassembled WGS sequence"/>
</dbReference>
<dbReference type="RefSeq" id="WP_204013985.1">
    <property type="nucleotide sequence ID" value="NZ_BOPG01000126.1"/>
</dbReference>
<reference evidence="1" key="1">
    <citation type="submission" date="2021-01" db="EMBL/GenBank/DDBJ databases">
        <title>Whole genome shotgun sequence of Virgisporangium aurantiacum NBRC 16421.</title>
        <authorList>
            <person name="Komaki H."/>
            <person name="Tamura T."/>
        </authorList>
    </citation>
    <scope>NUCLEOTIDE SEQUENCE</scope>
    <source>
        <strain evidence="1">NBRC 16421</strain>
    </source>
</reference>
<sequence length="308" mass="33664">MDDVSDFARLSLSYQDVYVRDENLAVVLASVGELVDAGVNHTFAYYRYAESWYLYKTDRSVTSVCFPSGGDDEMVLLSADGMVIRLIEGGQPVEIIDDSDEGPSDLVTMWSVAEVDRSLYAVGMARHAYRQHRGQAGWTRIDQTCFVPRRSLSAAVGFTSVAGFSPEEIYAVGWNGEIWRFDGAVWHQAPSPTGLLLKGVVRDPAADEVVAVGLDGILRGRYDRWRIVGQTVTKALNDAVAFRDVVYLSGSDGVYRLNGDAVERVELVSTGEVTTSSLAAGGGVLWSAGRSDLFRTGDGVNWERIDNP</sequence>
<dbReference type="EMBL" id="BOPG01000126">
    <property type="protein sequence ID" value="GIJ64702.1"/>
    <property type="molecule type" value="Genomic_DNA"/>
</dbReference>
<dbReference type="AlphaFoldDB" id="A0A8J3ZKM4"/>
<organism evidence="1 2">
    <name type="scientific">Virgisporangium aurantiacum</name>
    <dbReference type="NCBI Taxonomy" id="175570"/>
    <lineage>
        <taxon>Bacteria</taxon>
        <taxon>Bacillati</taxon>
        <taxon>Actinomycetota</taxon>
        <taxon>Actinomycetes</taxon>
        <taxon>Micromonosporales</taxon>
        <taxon>Micromonosporaceae</taxon>
        <taxon>Virgisporangium</taxon>
    </lineage>
</organism>
<keyword evidence="2" id="KW-1185">Reference proteome</keyword>
<comment type="caution">
    <text evidence="1">The sequence shown here is derived from an EMBL/GenBank/DDBJ whole genome shotgun (WGS) entry which is preliminary data.</text>
</comment>
<name>A0A8J3ZKM4_9ACTN</name>
<dbReference type="SUPFAM" id="SSF110296">
    <property type="entry name" value="Oligoxyloglucan reducing end-specific cellobiohydrolase"/>
    <property type="match status" value="1"/>
</dbReference>
<evidence type="ECO:0000313" key="2">
    <source>
        <dbReference type="Proteomes" id="UP000612585"/>
    </source>
</evidence>
<proteinExistence type="predicted"/>
<gene>
    <name evidence="1" type="ORF">Vau01_122180</name>
</gene>